<comment type="caution">
    <text evidence="17">Lacks conserved residue(s) required for the propagation of feature annotation.</text>
</comment>
<evidence type="ECO:0000256" key="3">
    <source>
        <dbReference type="ARBA" id="ARBA00022525"/>
    </source>
</evidence>
<dbReference type="Gene3D" id="2.60.40.3210">
    <property type="entry name" value="Zona pellucida, ZP-N domain"/>
    <property type="match status" value="1"/>
</dbReference>
<feature type="compositionally biased region" description="Pro residues" evidence="18">
    <location>
        <begin position="96"/>
        <end position="148"/>
    </location>
</feature>
<dbReference type="Proteomes" id="UP000261360">
    <property type="component" value="Unplaced"/>
</dbReference>
<keyword evidence="10" id="KW-0325">Glycoprotein</keyword>
<evidence type="ECO:0000256" key="8">
    <source>
        <dbReference type="ARBA" id="ARBA00023136"/>
    </source>
</evidence>
<dbReference type="InterPro" id="IPR044913">
    <property type="entry name" value="P_trefoil_dom_sf"/>
</dbReference>
<accession>A0A3B4YWW1</accession>
<dbReference type="Pfam" id="PF00088">
    <property type="entry name" value="Trefoil"/>
    <property type="match status" value="1"/>
</dbReference>
<evidence type="ECO:0000256" key="7">
    <source>
        <dbReference type="ARBA" id="ARBA00022989"/>
    </source>
</evidence>
<keyword evidence="11" id="KW-0278">Fertilization</keyword>
<keyword evidence="5" id="KW-0165">Cleavage on pair of basic residues</keyword>
<dbReference type="PANTHER" id="PTHR23343">
    <property type="entry name" value="ZONA PELLUCIDA SPERM-BINDING PROTEIN"/>
    <property type="match status" value="1"/>
</dbReference>
<dbReference type="GO" id="GO:0060468">
    <property type="term" value="P:prevention of polyspermy"/>
    <property type="evidence" value="ECO:0007669"/>
    <property type="project" value="TreeGrafter"/>
</dbReference>
<dbReference type="Pfam" id="PF00100">
    <property type="entry name" value="Zona_pellucida"/>
    <property type="match status" value="1"/>
</dbReference>
<keyword evidence="7" id="KW-1133">Transmembrane helix</keyword>
<dbReference type="Pfam" id="PF23344">
    <property type="entry name" value="ZP-N"/>
    <property type="match status" value="1"/>
</dbReference>
<evidence type="ECO:0000256" key="14">
    <source>
        <dbReference type="ARBA" id="ARBA00040238"/>
    </source>
</evidence>
<dbReference type="InterPro" id="IPR042235">
    <property type="entry name" value="ZP-C_dom"/>
</dbReference>
<proteinExistence type="predicted"/>
<evidence type="ECO:0000259" key="19">
    <source>
        <dbReference type="PROSITE" id="PS51034"/>
    </source>
</evidence>
<keyword evidence="4" id="KW-0272">Extracellular matrix</keyword>
<comment type="subcellular location">
    <subcellularLocation>
        <location evidence="1">Cell membrane</location>
        <topology evidence="1">Single-pass type I membrane protein</topology>
    </subcellularLocation>
    <subcellularLocation>
        <location evidence="12">Zona pellucida</location>
    </subcellularLocation>
</comment>
<dbReference type="Ensembl" id="ENSSLDT00000033638.1">
    <property type="protein sequence ID" value="ENSSLDP00000032716.1"/>
    <property type="gene ID" value="ENSSLDG00000024811.1"/>
</dbReference>
<reference evidence="21" key="2">
    <citation type="submission" date="2025-09" db="UniProtKB">
        <authorList>
            <consortium name="Ensembl"/>
        </authorList>
    </citation>
    <scope>IDENTIFICATION</scope>
</reference>
<protein>
    <recommendedName>
        <fullName evidence="14">Zona pellucida sperm-binding protein 4</fullName>
    </recommendedName>
    <alternativeName>
        <fullName evidence="16">Zona pellucida glycoprotein 4</fullName>
    </alternativeName>
    <alternativeName>
        <fullName evidence="15">Zona pellucida protein B</fullName>
    </alternativeName>
</protein>
<dbReference type="AlphaFoldDB" id="A0A3B4YWW1"/>
<feature type="domain" description="ZP" evidence="19">
    <location>
        <begin position="274"/>
        <end position="555"/>
    </location>
</feature>
<evidence type="ECO:0000256" key="2">
    <source>
        <dbReference type="ARBA" id="ARBA00022475"/>
    </source>
</evidence>
<dbReference type="GO" id="GO:0035804">
    <property type="term" value="F:structural constituent of egg coat"/>
    <property type="evidence" value="ECO:0007669"/>
    <property type="project" value="TreeGrafter"/>
</dbReference>
<dbReference type="SMART" id="SM00241">
    <property type="entry name" value="ZP"/>
    <property type="match status" value="1"/>
</dbReference>
<evidence type="ECO:0000256" key="15">
    <source>
        <dbReference type="ARBA" id="ARBA00042273"/>
    </source>
</evidence>
<evidence type="ECO:0000256" key="10">
    <source>
        <dbReference type="ARBA" id="ARBA00023180"/>
    </source>
</evidence>
<dbReference type="PROSITE" id="PS51034">
    <property type="entry name" value="ZP_2"/>
    <property type="match status" value="1"/>
</dbReference>
<dbReference type="InterPro" id="IPR055356">
    <property type="entry name" value="ZP-N"/>
</dbReference>
<sequence>MWQNAGAKGAPPPQAPQTHQPAPPPKDPQYQQIPQFQPSPPQRSPPYGQLPPIVPYRDQQYVPSPPKAVPRPQVHQVSPPSPPKAVPRPQIHQVSPPSPPKAVPRPQVPQVSPPSPPKAVPRPQVPQVSPPSPQFPHYPKIQPPPPQKVPQYFDVPQIQPPPPQKVPQYSHERAQYPQAPKFQPRGVSNYKSDPDVLLPQKPYDPQQPKQHTSPQDPSIYPSTGSKQPIFQSCEVAPNVRVPCGGPDISAAACEAISCCFDGRQCYFGKAVTVQCTKDAQFIVVVARDATLPHIDLESVALLGGGQGCTHVDSNSDFAIYQFPVTACGSVIMEEPGVIIYENRMSSSYEVGIGDRGAITRDSYYELLFQCRYIGTSVETVVVEVLPLQDPPLPAAALGPIQVHLWLANGQCHTKGCNELDVAYNSFYTDADYPVTKVLRDPVYVEVQLLDKTDPNLVLTLGRCWTTTSSNPHNANETIYHSFLFCRNVHHKRAVGFLSALTVLTWPESLKLTIFTQDSCHRTNVYLQFILYSGGRPFICSKLKKIQLCRNMKTQIRVLHLTFYFC</sequence>
<dbReference type="InterPro" id="IPR051148">
    <property type="entry name" value="Zona_Pellucida_Domain_gp"/>
</dbReference>
<evidence type="ECO:0000256" key="17">
    <source>
        <dbReference type="PROSITE-ProRule" id="PRU00779"/>
    </source>
</evidence>
<feature type="disulfide bond" evidence="17">
    <location>
        <begin position="233"/>
        <end position="259"/>
    </location>
</feature>
<evidence type="ECO:0000256" key="13">
    <source>
        <dbReference type="ARBA" id="ARBA00037545"/>
    </source>
</evidence>
<reference evidence="21" key="1">
    <citation type="submission" date="2025-08" db="UniProtKB">
        <authorList>
            <consortium name="Ensembl"/>
        </authorList>
    </citation>
    <scope>IDENTIFICATION</scope>
</reference>
<evidence type="ECO:0000256" key="9">
    <source>
        <dbReference type="ARBA" id="ARBA00023157"/>
    </source>
</evidence>
<dbReference type="Gene3D" id="2.60.40.4100">
    <property type="entry name" value="Zona pellucida, ZP-C domain"/>
    <property type="match status" value="1"/>
</dbReference>
<name>A0A3B4YWW1_SERLL</name>
<evidence type="ECO:0000256" key="18">
    <source>
        <dbReference type="SAM" id="MobiDB-lite"/>
    </source>
</evidence>
<evidence type="ECO:0000313" key="22">
    <source>
        <dbReference type="Proteomes" id="UP000261360"/>
    </source>
</evidence>
<dbReference type="SUPFAM" id="SSF57492">
    <property type="entry name" value="Trefoil"/>
    <property type="match status" value="1"/>
</dbReference>
<dbReference type="InterPro" id="IPR055355">
    <property type="entry name" value="ZP-C"/>
</dbReference>
<feature type="compositionally biased region" description="Low complexity" evidence="18">
    <location>
        <begin position="199"/>
        <end position="210"/>
    </location>
</feature>
<dbReference type="GO" id="GO:0007339">
    <property type="term" value="P:binding of sperm to zona pellucida"/>
    <property type="evidence" value="ECO:0007669"/>
    <property type="project" value="TreeGrafter"/>
</dbReference>
<dbReference type="CDD" id="cd00111">
    <property type="entry name" value="Trefoil"/>
    <property type="match status" value="1"/>
</dbReference>
<evidence type="ECO:0000259" key="20">
    <source>
        <dbReference type="PROSITE" id="PS51448"/>
    </source>
</evidence>
<dbReference type="GO" id="GO:0035805">
    <property type="term" value="C:egg coat"/>
    <property type="evidence" value="ECO:0007669"/>
    <property type="project" value="UniProtKB-SubCell"/>
</dbReference>
<feature type="compositionally biased region" description="Pro residues" evidence="18">
    <location>
        <begin position="37"/>
        <end position="54"/>
    </location>
</feature>
<keyword evidence="3" id="KW-0964">Secreted</keyword>
<evidence type="ECO:0000256" key="12">
    <source>
        <dbReference type="ARBA" id="ARBA00024183"/>
    </source>
</evidence>
<evidence type="ECO:0000256" key="11">
    <source>
        <dbReference type="ARBA" id="ARBA00023279"/>
    </source>
</evidence>
<dbReference type="GeneTree" id="ENSGT00940000163253"/>
<dbReference type="PANTHER" id="PTHR23343:SF31">
    <property type="entry name" value="ZONA PELLUCIDA SPERM-BINDING PROTEIN 4"/>
    <property type="match status" value="1"/>
</dbReference>
<keyword evidence="2" id="KW-1003">Cell membrane</keyword>
<dbReference type="InterPro" id="IPR000519">
    <property type="entry name" value="P_trefoil_dom"/>
</dbReference>
<organism evidence="21 22">
    <name type="scientific">Seriola lalandi dorsalis</name>
    <dbReference type="NCBI Taxonomy" id="1841481"/>
    <lineage>
        <taxon>Eukaryota</taxon>
        <taxon>Metazoa</taxon>
        <taxon>Chordata</taxon>
        <taxon>Craniata</taxon>
        <taxon>Vertebrata</taxon>
        <taxon>Euteleostomi</taxon>
        <taxon>Actinopterygii</taxon>
        <taxon>Neopterygii</taxon>
        <taxon>Teleostei</taxon>
        <taxon>Neoteleostei</taxon>
        <taxon>Acanthomorphata</taxon>
        <taxon>Carangaria</taxon>
        <taxon>Carangiformes</taxon>
        <taxon>Carangidae</taxon>
        <taxon>Seriola</taxon>
    </lineage>
</organism>
<comment type="function">
    <text evidence="13">Component of the zona pellucida, an extracellular matrix surrounding oocytes which mediates sperm binding, induction of the acrosome reaction and prevents post-fertilization polyspermy. The zona pellucida is composed of 3 to 4 glycoproteins, ZP1, ZP2, ZP3, and ZP4. ZP4 may act as a sperm receptor.</text>
</comment>
<feature type="region of interest" description="Disordered" evidence="18">
    <location>
        <begin position="1"/>
        <end position="223"/>
    </location>
</feature>
<dbReference type="PRINTS" id="PR01217">
    <property type="entry name" value="PRICHEXTENSN"/>
</dbReference>
<evidence type="ECO:0000256" key="4">
    <source>
        <dbReference type="ARBA" id="ARBA00022530"/>
    </source>
</evidence>
<feature type="domain" description="P-type" evidence="20">
    <location>
        <begin position="231"/>
        <end position="269"/>
    </location>
</feature>
<feature type="compositionally biased region" description="Polar residues" evidence="18">
    <location>
        <begin position="211"/>
        <end position="223"/>
    </location>
</feature>
<dbReference type="GO" id="GO:0005886">
    <property type="term" value="C:plasma membrane"/>
    <property type="evidence" value="ECO:0007669"/>
    <property type="project" value="UniProtKB-SubCell"/>
</dbReference>
<dbReference type="InterPro" id="IPR001507">
    <property type="entry name" value="ZP_dom"/>
</dbReference>
<dbReference type="SMART" id="SM00018">
    <property type="entry name" value="PD"/>
    <property type="match status" value="1"/>
</dbReference>
<keyword evidence="9 17" id="KW-1015">Disulfide bond</keyword>
<dbReference type="GO" id="GO:0032190">
    <property type="term" value="F:acrosin binding"/>
    <property type="evidence" value="ECO:0007669"/>
    <property type="project" value="TreeGrafter"/>
</dbReference>
<feature type="disulfide bond" evidence="17">
    <location>
        <begin position="243"/>
        <end position="258"/>
    </location>
</feature>
<evidence type="ECO:0000256" key="16">
    <source>
        <dbReference type="ARBA" id="ARBA00042573"/>
    </source>
</evidence>
<evidence type="ECO:0000256" key="6">
    <source>
        <dbReference type="ARBA" id="ARBA00022692"/>
    </source>
</evidence>
<evidence type="ECO:0000256" key="5">
    <source>
        <dbReference type="ARBA" id="ARBA00022685"/>
    </source>
</evidence>
<keyword evidence="22" id="KW-1185">Reference proteome</keyword>
<evidence type="ECO:0000256" key="1">
    <source>
        <dbReference type="ARBA" id="ARBA00004251"/>
    </source>
</evidence>
<keyword evidence="8" id="KW-0472">Membrane</keyword>
<evidence type="ECO:0000313" key="21">
    <source>
        <dbReference type="Ensembl" id="ENSSLDP00000032716.1"/>
    </source>
</evidence>
<keyword evidence="6" id="KW-0812">Transmembrane</keyword>
<feature type="compositionally biased region" description="Pro residues" evidence="18">
    <location>
        <begin position="10"/>
        <end position="27"/>
    </location>
</feature>
<dbReference type="Gene3D" id="4.10.110.10">
    <property type="entry name" value="Spasmolytic Protein, domain 1"/>
    <property type="match status" value="1"/>
</dbReference>
<dbReference type="PROSITE" id="PS51448">
    <property type="entry name" value="P_TREFOIL_2"/>
    <property type="match status" value="1"/>
</dbReference>